<name>A0A1X0RPZ3_RHIZD</name>
<accession>A0A1X0RPZ3</accession>
<gene>
    <name evidence="1" type="ORF">BCV71DRAFT_188049</name>
</gene>
<feature type="non-terminal residue" evidence="1">
    <location>
        <position position="1"/>
    </location>
</feature>
<reference evidence="1 2" key="1">
    <citation type="journal article" date="2016" name="Proc. Natl. Acad. Sci. U.S.A.">
        <title>Lipid metabolic changes in an early divergent fungus govern the establishment of a mutualistic symbiosis with endobacteria.</title>
        <authorList>
            <person name="Lastovetsky O.A."/>
            <person name="Gaspar M.L."/>
            <person name="Mondo S.J."/>
            <person name="LaButti K.M."/>
            <person name="Sandor L."/>
            <person name="Grigoriev I.V."/>
            <person name="Henry S.A."/>
            <person name="Pawlowska T.E."/>
        </authorList>
    </citation>
    <scope>NUCLEOTIDE SEQUENCE [LARGE SCALE GENOMIC DNA]</scope>
    <source>
        <strain evidence="1 2">ATCC 11559</strain>
    </source>
</reference>
<organism evidence="1 2">
    <name type="scientific">Rhizopus microsporus</name>
    <dbReference type="NCBI Taxonomy" id="58291"/>
    <lineage>
        <taxon>Eukaryota</taxon>
        <taxon>Fungi</taxon>
        <taxon>Fungi incertae sedis</taxon>
        <taxon>Mucoromycota</taxon>
        <taxon>Mucoromycotina</taxon>
        <taxon>Mucoromycetes</taxon>
        <taxon>Mucorales</taxon>
        <taxon>Mucorineae</taxon>
        <taxon>Rhizopodaceae</taxon>
        <taxon>Rhizopus</taxon>
    </lineage>
</organism>
<dbReference type="AlphaFoldDB" id="A0A1X0RPZ3"/>
<evidence type="ECO:0000313" key="2">
    <source>
        <dbReference type="Proteomes" id="UP000242381"/>
    </source>
</evidence>
<dbReference type="EMBL" id="KV921493">
    <property type="protein sequence ID" value="ORE14069.1"/>
    <property type="molecule type" value="Genomic_DNA"/>
</dbReference>
<protein>
    <submittedName>
        <fullName evidence="1">Uncharacterized protein</fullName>
    </submittedName>
</protein>
<dbReference type="Proteomes" id="UP000242381">
    <property type="component" value="Unassembled WGS sequence"/>
</dbReference>
<evidence type="ECO:0000313" key="1">
    <source>
        <dbReference type="EMBL" id="ORE14069.1"/>
    </source>
</evidence>
<proteinExistence type="predicted"/>
<sequence>YVDSVVIIAVQQKMIHLLKIYERYSLKAGYRWDPVTCIILDNHPQPAEYRLYHLALPRRPFFTYLGIPFKT</sequence>